<dbReference type="InterPro" id="IPR036412">
    <property type="entry name" value="HAD-like_sf"/>
</dbReference>
<dbReference type="Proteomes" id="UP001596263">
    <property type="component" value="Unassembled WGS sequence"/>
</dbReference>
<keyword evidence="2" id="KW-0378">Hydrolase</keyword>
<dbReference type="SUPFAM" id="SSF56784">
    <property type="entry name" value="HAD-like"/>
    <property type="match status" value="1"/>
</dbReference>
<sequence>MGRELSAAEPVIFRETANPHGLATDRAVFERFARALTAAHLERAAELRERGHALPGAAAVLGALADAGVRQTVVSGNIRAVAEIKLQVFGLDTPILWELGAYREDHDVRADLVRLSLQRAQAVAESTVLIGDTPADIEGAHANGVPVIAVATGRSNEDALRHAGAEVVLPDPGCRTDGQARPQRCLTTCDVASVKRRSRAARRRRLLRGEKVRAAGPSCGRHGARR</sequence>
<name>A0ABW0CWF3_STRCD</name>
<dbReference type="InterPro" id="IPR050155">
    <property type="entry name" value="HAD-like_hydrolase_sf"/>
</dbReference>
<accession>A0ABW0CWF3</accession>
<dbReference type="RefSeq" id="WP_380864434.1">
    <property type="nucleotide sequence ID" value="NZ_JBHSKM010000045.1"/>
</dbReference>
<evidence type="ECO:0000313" key="3">
    <source>
        <dbReference type="Proteomes" id="UP001596263"/>
    </source>
</evidence>
<dbReference type="EMBL" id="JBHSKM010000045">
    <property type="protein sequence ID" value="MFC5220004.1"/>
    <property type="molecule type" value="Genomic_DNA"/>
</dbReference>
<keyword evidence="3" id="KW-1185">Reference proteome</keyword>
<comment type="caution">
    <text evidence="2">The sequence shown here is derived from an EMBL/GenBank/DDBJ whole genome shotgun (WGS) entry which is preliminary data.</text>
</comment>
<evidence type="ECO:0000313" key="2">
    <source>
        <dbReference type="EMBL" id="MFC5220004.1"/>
    </source>
</evidence>
<dbReference type="PANTHER" id="PTHR43434:SF1">
    <property type="entry name" value="PHOSPHOGLYCOLATE PHOSPHATASE"/>
    <property type="match status" value="1"/>
</dbReference>
<dbReference type="PANTHER" id="PTHR43434">
    <property type="entry name" value="PHOSPHOGLYCOLATE PHOSPHATASE"/>
    <property type="match status" value="1"/>
</dbReference>
<gene>
    <name evidence="2" type="ORF">ACFPQ9_39955</name>
</gene>
<reference evidence="3" key="1">
    <citation type="journal article" date="2019" name="Int. J. Syst. Evol. Microbiol.">
        <title>The Global Catalogue of Microorganisms (GCM) 10K type strain sequencing project: providing services to taxonomists for standard genome sequencing and annotation.</title>
        <authorList>
            <consortium name="The Broad Institute Genomics Platform"/>
            <consortium name="The Broad Institute Genome Sequencing Center for Infectious Disease"/>
            <person name="Wu L."/>
            <person name="Ma J."/>
        </authorList>
    </citation>
    <scope>NUCLEOTIDE SEQUENCE [LARGE SCALE GENOMIC DNA]</scope>
    <source>
        <strain evidence="3">KCTC 42586</strain>
    </source>
</reference>
<evidence type="ECO:0000256" key="1">
    <source>
        <dbReference type="SAM" id="MobiDB-lite"/>
    </source>
</evidence>
<dbReference type="InterPro" id="IPR023198">
    <property type="entry name" value="PGP-like_dom2"/>
</dbReference>
<dbReference type="Pfam" id="PF12710">
    <property type="entry name" value="HAD"/>
    <property type="match status" value="1"/>
</dbReference>
<dbReference type="InterPro" id="IPR023214">
    <property type="entry name" value="HAD_sf"/>
</dbReference>
<dbReference type="Gene3D" id="3.40.50.1000">
    <property type="entry name" value="HAD superfamily/HAD-like"/>
    <property type="match status" value="1"/>
</dbReference>
<proteinExistence type="predicted"/>
<dbReference type="Gene3D" id="1.10.150.240">
    <property type="entry name" value="Putative phosphatase, domain 2"/>
    <property type="match status" value="1"/>
</dbReference>
<organism evidence="2 3">
    <name type="scientific">Streptomyces coerulescens</name>
    <dbReference type="NCBI Taxonomy" id="29304"/>
    <lineage>
        <taxon>Bacteria</taxon>
        <taxon>Bacillati</taxon>
        <taxon>Actinomycetota</taxon>
        <taxon>Actinomycetes</taxon>
        <taxon>Kitasatosporales</taxon>
        <taxon>Streptomycetaceae</taxon>
        <taxon>Streptomyces</taxon>
    </lineage>
</organism>
<protein>
    <submittedName>
        <fullName evidence="2">HAD family hydrolase</fullName>
        <ecNumber evidence="2">3.-.-.-</ecNumber>
    </submittedName>
</protein>
<dbReference type="EC" id="3.-.-.-" evidence="2"/>
<dbReference type="GO" id="GO:0016787">
    <property type="term" value="F:hydrolase activity"/>
    <property type="evidence" value="ECO:0007669"/>
    <property type="project" value="UniProtKB-KW"/>
</dbReference>
<feature type="region of interest" description="Disordered" evidence="1">
    <location>
        <begin position="206"/>
        <end position="226"/>
    </location>
</feature>